<dbReference type="EC" id="2.3.1.274" evidence="8 10"/>
<dbReference type="PANTHER" id="PTHR30100:SF1">
    <property type="entry name" value="PHOSPHATE ACYLTRANSFERASE"/>
    <property type="match status" value="1"/>
</dbReference>
<dbReference type="Proteomes" id="UP000623172">
    <property type="component" value="Unassembled WGS sequence"/>
</dbReference>
<comment type="similarity">
    <text evidence="10">Belongs to the PlsX family.</text>
</comment>
<dbReference type="Pfam" id="PF02504">
    <property type="entry name" value="FA_synthesis"/>
    <property type="match status" value="1"/>
</dbReference>
<keyword evidence="4 10" id="KW-0808">Transferase</keyword>
<evidence type="ECO:0000313" key="11">
    <source>
        <dbReference type="EMBL" id="MBC8530973.1"/>
    </source>
</evidence>
<keyword evidence="12" id="KW-1185">Reference proteome</keyword>
<comment type="function">
    <text evidence="10">Catalyzes the reversible formation of acyl-phosphate (acyl-PO(4)) from acyl-[acyl-carrier-protein] (acyl-ACP). This enzyme utilizes acyl-ACP as fatty acyl donor, but not acyl-CoA.</text>
</comment>
<dbReference type="HAMAP" id="MF_00019">
    <property type="entry name" value="PlsX"/>
    <property type="match status" value="1"/>
</dbReference>
<evidence type="ECO:0000256" key="8">
    <source>
        <dbReference type="ARBA" id="ARBA00024069"/>
    </source>
</evidence>
<reference evidence="11" key="1">
    <citation type="submission" date="2020-08" db="EMBL/GenBank/DDBJ databases">
        <title>Genome public.</title>
        <authorList>
            <person name="Liu C."/>
            <person name="Sun Q."/>
        </authorList>
    </citation>
    <scope>NUCLEOTIDE SEQUENCE</scope>
    <source>
        <strain evidence="11">NSJ-53</strain>
    </source>
</reference>
<accession>A0A926HP92</accession>
<protein>
    <recommendedName>
        <fullName evidence="8 10">Phosphate acyltransferase</fullName>
        <ecNumber evidence="8 10">2.3.1.274</ecNumber>
    </recommendedName>
    <alternativeName>
        <fullName evidence="10">Acyl-ACP phosphotransacylase</fullName>
    </alternativeName>
    <alternativeName>
        <fullName evidence="10">Acyl-[acyl-carrier-protein]--phosphate acyltransferase</fullName>
    </alternativeName>
    <alternativeName>
        <fullName evidence="10">Phosphate-acyl-ACP acyltransferase</fullName>
    </alternativeName>
</protein>
<comment type="pathway">
    <text evidence="10">Lipid metabolism; phospholipid metabolism.</text>
</comment>
<dbReference type="InterPro" id="IPR003664">
    <property type="entry name" value="FA_synthesis"/>
</dbReference>
<keyword evidence="2 10" id="KW-0963">Cytoplasm</keyword>
<evidence type="ECO:0000256" key="6">
    <source>
        <dbReference type="ARBA" id="ARBA00023209"/>
    </source>
</evidence>
<dbReference type="EMBL" id="JACRSR010000001">
    <property type="protein sequence ID" value="MBC8530973.1"/>
    <property type="molecule type" value="Genomic_DNA"/>
</dbReference>
<comment type="caution">
    <text evidence="11">The sequence shown here is derived from an EMBL/GenBank/DDBJ whole genome shotgun (WGS) entry which is preliminary data.</text>
</comment>
<evidence type="ECO:0000256" key="4">
    <source>
        <dbReference type="ARBA" id="ARBA00022679"/>
    </source>
</evidence>
<sequence>MRIVADVMGGDQAPVAVIKGSVMALERDAGLTMVLCGPKAVIERELGYLNAPRDRIEIVDAPDVIEMAEAPVTAIRQKKNSSLVVGMNLVAAGQGDGFISAGSTGAVLAGATFIIKRIKGINRPALAPILPAKRGGRVLLIDCGANVDCKSEFLRQFALMGDAYMRTVTNAPEPRVALINNGAEPEKGNELTKEAYKLLEKEPSIQFMGNLEPRYILSGAADVVVCDGFVGNMLLKSLEGASVFIFDSLKDIFMQSFATKIGAMILKPKLRSFKRTMDYTEYGGAPLLGVAKPVVKAHGSSNARAYSNAIAQLAQMIRGDVVGKIAQSLQASADQQ</sequence>
<comment type="catalytic activity">
    <reaction evidence="1 10">
        <text>a fatty acyl-[ACP] + phosphate = an acyl phosphate + holo-[ACP]</text>
        <dbReference type="Rhea" id="RHEA:42292"/>
        <dbReference type="Rhea" id="RHEA-COMP:9685"/>
        <dbReference type="Rhea" id="RHEA-COMP:14125"/>
        <dbReference type="ChEBI" id="CHEBI:43474"/>
        <dbReference type="ChEBI" id="CHEBI:59918"/>
        <dbReference type="ChEBI" id="CHEBI:64479"/>
        <dbReference type="ChEBI" id="CHEBI:138651"/>
        <dbReference type="EC" id="2.3.1.274"/>
    </reaction>
</comment>
<name>A0A926HP92_9FIRM</name>
<dbReference type="GO" id="GO:0008654">
    <property type="term" value="P:phospholipid biosynthetic process"/>
    <property type="evidence" value="ECO:0007669"/>
    <property type="project" value="UniProtKB-KW"/>
</dbReference>
<evidence type="ECO:0000256" key="1">
    <source>
        <dbReference type="ARBA" id="ARBA00001232"/>
    </source>
</evidence>
<dbReference type="PANTHER" id="PTHR30100">
    <property type="entry name" value="FATTY ACID/PHOSPHOLIPID SYNTHESIS PROTEIN PLSX"/>
    <property type="match status" value="1"/>
</dbReference>
<organism evidence="11 12">
    <name type="scientific">Gehongia tenuis</name>
    <dbReference type="NCBI Taxonomy" id="2763655"/>
    <lineage>
        <taxon>Bacteria</taxon>
        <taxon>Bacillati</taxon>
        <taxon>Bacillota</taxon>
        <taxon>Clostridia</taxon>
        <taxon>Christensenellales</taxon>
        <taxon>Christensenellaceae</taxon>
        <taxon>Gehongia</taxon>
    </lineage>
</organism>
<evidence type="ECO:0000256" key="5">
    <source>
        <dbReference type="ARBA" id="ARBA00023098"/>
    </source>
</evidence>
<dbReference type="AlphaFoldDB" id="A0A926HP92"/>
<keyword evidence="5 10" id="KW-0443">Lipid metabolism</keyword>
<gene>
    <name evidence="10 11" type="primary">plsX</name>
    <name evidence="11" type="ORF">H8696_03835</name>
</gene>
<evidence type="ECO:0000256" key="2">
    <source>
        <dbReference type="ARBA" id="ARBA00022490"/>
    </source>
</evidence>
<keyword evidence="7 10" id="KW-1208">Phospholipid metabolism</keyword>
<keyword evidence="3 10" id="KW-0444">Lipid biosynthesis</keyword>
<dbReference type="GO" id="GO:0043811">
    <property type="term" value="F:phosphate:acyl-[acyl carrier protein] acyltransferase activity"/>
    <property type="evidence" value="ECO:0007669"/>
    <property type="project" value="UniProtKB-UniRule"/>
</dbReference>
<comment type="subcellular location">
    <subcellularLocation>
        <location evidence="10">Cytoplasm</location>
    </subcellularLocation>
    <text evidence="10">Associated with the membrane possibly through PlsY.</text>
</comment>
<evidence type="ECO:0000256" key="9">
    <source>
        <dbReference type="ARBA" id="ARBA00046608"/>
    </source>
</evidence>
<comment type="subunit">
    <text evidence="9 10">Homodimer. Probably interacts with PlsY.</text>
</comment>
<evidence type="ECO:0000256" key="3">
    <source>
        <dbReference type="ARBA" id="ARBA00022516"/>
    </source>
</evidence>
<dbReference type="Gene3D" id="3.40.718.10">
    <property type="entry name" value="Isopropylmalate Dehydrogenase"/>
    <property type="match status" value="1"/>
</dbReference>
<dbReference type="InterPro" id="IPR012281">
    <property type="entry name" value="Phospholipid_synth_PlsX-like"/>
</dbReference>
<evidence type="ECO:0000313" key="12">
    <source>
        <dbReference type="Proteomes" id="UP000623172"/>
    </source>
</evidence>
<keyword evidence="11" id="KW-0012">Acyltransferase</keyword>
<dbReference type="GO" id="GO:0005737">
    <property type="term" value="C:cytoplasm"/>
    <property type="evidence" value="ECO:0007669"/>
    <property type="project" value="UniProtKB-SubCell"/>
</dbReference>
<dbReference type="PIRSF" id="PIRSF002465">
    <property type="entry name" value="Phsphlp_syn_PlsX"/>
    <property type="match status" value="1"/>
</dbReference>
<dbReference type="GO" id="GO:0006633">
    <property type="term" value="P:fatty acid biosynthetic process"/>
    <property type="evidence" value="ECO:0007669"/>
    <property type="project" value="UniProtKB-UniRule"/>
</dbReference>
<dbReference type="SUPFAM" id="SSF53659">
    <property type="entry name" value="Isocitrate/Isopropylmalate dehydrogenase-like"/>
    <property type="match status" value="1"/>
</dbReference>
<dbReference type="RefSeq" id="WP_249315040.1">
    <property type="nucleotide sequence ID" value="NZ_JACRSR010000001.1"/>
</dbReference>
<dbReference type="NCBIfam" id="TIGR00182">
    <property type="entry name" value="plsX"/>
    <property type="match status" value="1"/>
</dbReference>
<evidence type="ECO:0000256" key="7">
    <source>
        <dbReference type="ARBA" id="ARBA00023264"/>
    </source>
</evidence>
<proteinExistence type="inferred from homology"/>
<evidence type="ECO:0000256" key="10">
    <source>
        <dbReference type="HAMAP-Rule" id="MF_00019"/>
    </source>
</evidence>
<keyword evidence="6 10" id="KW-0594">Phospholipid biosynthesis</keyword>